<protein>
    <submittedName>
        <fullName evidence="2">Uncharacterized protein</fullName>
    </submittedName>
</protein>
<evidence type="ECO:0000256" key="1">
    <source>
        <dbReference type="SAM" id="MobiDB-lite"/>
    </source>
</evidence>
<keyword evidence="3" id="KW-1185">Reference proteome</keyword>
<dbReference type="Proteomes" id="UP001500668">
    <property type="component" value="Unassembled WGS sequence"/>
</dbReference>
<dbReference type="EMBL" id="BAAACA010000015">
    <property type="protein sequence ID" value="GAA0600293.1"/>
    <property type="molecule type" value="Genomic_DNA"/>
</dbReference>
<evidence type="ECO:0000313" key="3">
    <source>
        <dbReference type="Proteomes" id="UP001500668"/>
    </source>
</evidence>
<sequence length="91" mass="9447">MDLAHAAVAEQGDEAVPADVPHRTPPCRPPDLMVVRMCDARGVACGCVPTARVNPFLRGYAPEPPAAPLRARPRPGGGLVAQFPAPLKACG</sequence>
<reference evidence="2 3" key="1">
    <citation type="journal article" date="2019" name="Int. J. Syst. Evol. Microbiol.">
        <title>The Global Catalogue of Microorganisms (GCM) 10K type strain sequencing project: providing services to taxonomists for standard genome sequencing and annotation.</title>
        <authorList>
            <consortium name="The Broad Institute Genomics Platform"/>
            <consortium name="The Broad Institute Genome Sequencing Center for Infectious Disease"/>
            <person name="Wu L."/>
            <person name="Ma J."/>
        </authorList>
    </citation>
    <scope>NUCLEOTIDE SEQUENCE [LARGE SCALE GENOMIC DNA]</scope>
    <source>
        <strain evidence="2 3">JCM 5067</strain>
    </source>
</reference>
<gene>
    <name evidence="2" type="ORF">GCM10010394_32230</name>
</gene>
<organism evidence="2 3">
    <name type="scientific">Streptomyces crystallinus</name>
    <dbReference type="NCBI Taxonomy" id="68191"/>
    <lineage>
        <taxon>Bacteria</taxon>
        <taxon>Bacillati</taxon>
        <taxon>Actinomycetota</taxon>
        <taxon>Actinomycetes</taxon>
        <taxon>Kitasatosporales</taxon>
        <taxon>Streptomycetaceae</taxon>
        <taxon>Streptomyces</taxon>
    </lineage>
</organism>
<feature type="region of interest" description="Disordered" evidence="1">
    <location>
        <begin position="1"/>
        <end position="25"/>
    </location>
</feature>
<comment type="caution">
    <text evidence="2">The sequence shown here is derived from an EMBL/GenBank/DDBJ whole genome shotgun (WGS) entry which is preliminary data.</text>
</comment>
<evidence type="ECO:0000313" key="2">
    <source>
        <dbReference type="EMBL" id="GAA0600293.1"/>
    </source>
</evidence>
<accession>A0ABN1FYA0</accession>
<name>A0ABN1FYA0_9ACTN</name>
<proteinExistence type="predicted"/>